<dbReference type="AlphaFoldDB" id="A0A7N4PH41"/>
<dbReference type="InterPro" id="IPR003172">
    <property type="entry name" value="ML_dom"/>
</dbReference>
<dbReference type="GeneID" id="100931021"/>
<gene>
    <name evidence="3" type="primary">LY86</name>
</gene>
<dbReference type="GO" id="GO:0031663">
    <property type="term" value="P:lipopolysaccharide-mediated signaling pathway"/>
    <property type="evidence" value="ECO:0007669"/>
    <property type="project" value="Ensembl"/>
</dbReference>
<dbReference type="OMA" id="NYSYPIC"/>
<dbReference type="SUPFAM" id="SSF81296">
    <property type="entry name" value="E set domains"/>
    <property type="match status" value="1"/>
</dbReference>
<dbReference type="GO" id="GO:0045087">
    <property type="term" value="P:innate immune response"/>
    <property type="evidence" value="ECO:0007669"/>
    <property type="project" value="TreeGrafter"/>
</dbReference>
<dbReference type="CTD" id="9450"/>
<name>A0A7N4PH41_SARHA</name>
<evidence type="ECO:0000313" key="4">
    <source>
        <dbReference type="Proteomes" id="UP000007648"/>
    </source>
</evidence>
<accession>A0A7N4PH41</accession>
<reference evidence="3 4" key="1">
    <citation type="journal article" date="2011" name="Proc. Natl. Acad. Sci. U.S.A.">
        <title>Genetic diversity and population structure of the endangered marsupial Sarcophilus harrisii (Tasmanian devil).</title>
        <authorList>
            <person name="Miller W."/>
            <person name="Hayes V.M."/>
            <person name="Ratan A."/>
            <person name="Petersen D.C."/>
            <person name="Wittekindt N.E."/>
            <person name="Miller J."/>
            <person name="Walenz B."/>
            <person name="Knight J."/>
            <person name="Qi J."/>
            <person name="Zhao F."/>
            <person name="Wang Q."/>
            <person name="Bedoya-Reina O.C."/>
            <person name="Katiyar N."/>
            <person name="Tomsho L.P."/>
            <person name="Kasson L.M."/>
            <person name="Hardie R.A."/>
            <person name="Woodbridge P."/>
            <person name="Tindall E.A."/>
            <person name="Bertelsen M.F."/>
            <person name="Dixon D."/>
            <person name="Pyecroft S."/>
            <person name="Helgen K.M."/>
            <person name="Lesk A.M."/>
            <person name="Pringle T.H."/>
            <person name="Patterson N."/>
            <person name="Zhang Y."/>
            <person name="Kreiss A."/>
            <person name="Woods G.M."/>
            <person name="Jones M.E."/>
            <person name="Schuster S.C."/>
        </authorList>
    </citation>
    <scope>NUCLEOTIDE SEQUENCE [LARGE SCALE GENOMIC DNA]</scope>
</reference>
<reference evidence="3" key="2">
    <citation type="submission" date="2025-08" db="UniProtKB">
        <authorList>
            <consortium name="Ensembl"/>
        </authorList>
    </citation>
    <scope>IDENTIFICATION</scope>
</reference>
<dbReference type="PANTHER" id="PTHR20838:SF0">
    <property type="entry name" value="LYMPHOCYTE ANTIGEN 86"/>
    <property type="match status" value="1"/>
</dbReference>
<feature type="signal peptide" evidence="1">
    <location>
        <begin position="1"/>
        <end position="20"/>
    </location>
</feature>
<dbReference type="OrthoDB" id="9889383at2759"/>
<evidence type="ECO:0000259" key="2">
    <source>
        <dbReference type="SMART" id="SM00737"/>
    </source>
</evidence>
<dbReference type="SMART" id="SM00737">
    <property type="entry name" value="ML"/>
    <property type="match status" value="1"/>
</dbReference>
<dbReference type="GO" id="GO:0031666">
    <property type="term" value="P:positive regulation of lipopolysaccharide-mediated signaling pathway"/>
    <property type="evidence" value="ECO:0007669"/>
    <property type="project" value="Ensembl"/>
</dbReference>
<dbReference type="InterPro" id="IPR039945">
    <property type="entry name" value="LY86"/>
</dbReference>
<dbReference type="Proteomes" id="UP000007648">
    <property type="component" value="Unassembled WGS sequence"/>
</dbReference>
<protein>
    <submittedName>
        <fullName evidence="3">Lymphocyte antigen 86</fullName>
    </submittedName>
</protein>
<dbReference type="InterPro" id="IPR014756">
    <property type="entry name" value="Ig_E-set"/>
</dbReference>
<organism evidence="3 4">
    <name type="scientific">Sarcophilus harrisii</name>
    <name type="common">Tasmanian devil</name>
    <name type="synonym">Sarcophilus laniarius</name>
    <dbReference type="NCBI Taxonomy" id="9305"/>
    <lineage>
        <taxon>Eukaryota</taxon>
        <taxon>Metazoa</taxon>
        <taxon>Chordata</taxon>
        <taxon>Craniata</taxon>
        <taxon>Vertebrata</taxon>
        <taxon>Euteleostomi</taxon>
        <taxon>Mammalia</taxon>
        <taxon>Metatheria</taxon>
        <taxon>Dasyuromorphia</taxon>
        <taxon>Dasyuridae</taxon>
        <taxon>Sarcophilus</taxon>
    </lineage>
</organism>
<evidence type="ECO:0000256" key="1">
    <source>
        <dbReference type="SAM" id="SignalP"/>
    </source>
</evidence>
<dbReference type="KEGG" id="shr:100931021"/>
<dbReference type="Ensembl" id="ENSSHAT00000041325.1">
    <property type="protein sequence ID" value="ENSSHAP00000038326.1"/>
    <property type="gene ID" value="ENSSHAG00000024958.1"/>
</dbReference>
<dbReference type="PANTHER" id="PTHR20838">
    <property type="entry name" value="LYMPHOCYTE ANTIGEN 86"/>
    <property type="match status" value="1"/>
</dbReference>
<dbReference type="GeneTree" id="ENSGT00390000018605"/>
<dbReference type="Gene3D" id="2.60.40.770">
    <property type="match status" value="1"/>
</dbReference>
<sequence>MKIFMTPLVALVLLCPSCSSKWTTHTACKDDKLELLYQSCDPLQDFGFSVDHCNNPLSENVNIRFGIILRYDINELFLDINLFSMQKSIFSFSYPVCEVDFPKFSFCGRKKGEKIYYAGKIHNPSFPIGKGEYHILLRLHNENNFTITCANITVISY</sequence>
<keyword evidence="4" id="KW-1185">Reference proteome</keyword>
<proteinExistence type="predicted"/>
<keyword evidence="1" id="KW-0732">Signal</keyword>
<reference evidence="3" key="3">
    <citation type="submission" date="2025-09" db="UniProtKB">
        <authorList>
            <consortium name="Ensembl"/>
        </authorList>
    </citation>
    <scope>IDENTIFICATION</scope>
</reference>
<dbReference type="RefSeq" id="XP_012397122.1">
    <property type="nucleotide sequence ID" value="XM_012541668.3"/>
</dbReference>
<dbReference type="InParanoid" id="A0A7N4PH41"/>
<evidence type="ECO:0000313" key="3">
    <source>
        <dbReference type="Ensembl" id="ENSSHAP00000038326.1"/>
    </source>
</evidence>
<feature type="domain" description="MD-2-related lipid-recognition" evidence="2">
    <location>
        <begin position="37"/>
        <end position="154"/>
    </location>
</feature>
<dbReference type="FunCoup" id="A0A7N4PH41">
    <property type="interactions" value="85"/>
</dbReference>
<feature type="chain" id="PRO_5029660901" evidence="1">
    <location>
        <begin position="21"/>
        <end position="157"/>
    </location>
</feature>